<keyword evidence="2" id="KW-1185">Reference proteome</keyword>
<protein>
    <submittedName>
        <fullName evidence="1">Uncharacterized protein</fullName>
    </submittedName>
</protein>
<accession>A0AAD5QGP3</accession>
<proteinExistence type="predicted"/>
<dbReference type="EMBL" id="JAHQIW010000557">
    <property type="protein sequence ID" value="KAJ1348759.1"/>
    <property type="molecule type" value="Genomic_DNA"/>
</dbReference>
<gene>
    <name evidence="1" type="ORF">KIN20_004146</name>
</gene>
<evidence type="ECO:0000313" key="2">
    <source>
        <dbReference type="Proteomes" id="UP001196413"/>
    </source>
</evidence>
<dbReference type="AlphaFoldDB" id="A0AAD5QGP3"/>
<evidence type="ECO:0000313" key="1">
    <source>
        <dbReference type="EMBL" id="KAJ1348759.1"/>
    </source>
</evidence>
<organism evidence="1 2">
    <name type="scientific">Parelaphostrongylus tenuis</name>
    <name type="common">Meningeal worm</name>
    <dbReference type="NCBI Taxonomy" id="148309"/>
    <lineage>
        <taxon>Eukaryota</taxon>
        <taxon>Metazoa</taxon>
        <taxon>Ecdysozoa</taxon>
        <taxon>Nematoda</taxon>
        <taxon>Chromadorea</taxon>
        <taxon>Rhabditida</taxon>
        <taxon>Rhabditina</taxon>
        <taxon>Rhabditomorpha</taxon>
        <taxon>Strongyloidea</taxon>
        <taxon>Metastrongylidae</taxon>
        <taxon>Parelaphostrongylus</taxon>
    </lineage>
</organism>
<comment type="caution">
    <text evidence="1">The sequence shown here is derived from an EMBL/GenBank/DDBJ whole genome shotgun (WGS) entry which is preliminary data.</text>
</comment>
<dbReference type="Proteomes" id="UP001196413">
    <property type="component" value="Unassembled WGS sequence"/>
</dbReference>
<sequence>MELSKERKRLLMLYEYKFGSTGAHAADSQKDQGKIEELDGVEILPYPLYGTDVAPFDYVPI</sequence>
<reference evidence="1" key="1">
    <citation type="submission" date="2021-06" db="EMBL/GenBank/DDBJ databases">
        <title>Parelaphostrongylus tenuis whole genome reference sequence.</title>
        <authorList>
            <person name="Garwood T.J."/>
            <person name="Larsen P.A."/>
            <person name="Fountain-Jones N.M."/>
            <person name="Garbe J.R."/>
            <person name="Macchietto M.G."/>
            <person name="Kania S.A."/>
            <person name="Gerhold R.W."/>
            <person name="Richards J.E."/>
            <person name="Wolf T.M."/>
        </authorList>
    </citation>
    <scope>NUCLEOTIDE SEQUENCE</scope>
    <source>
        <strain evidence="1">MNPRO001-30</strain>
        <tissue evidence="1">Meninges</tissue>
    </source>
</reference>
<name>A0AAD5QGP3_PARTN</name>